<evidence type="ECO:0000256" key="3">
    <source>
        <dbReference type="ARBA" id="ARBA00023163"/>
    </source>
</evidence>
<dbReference type="SUPFAM" id="SSF55945">
    <property type="entry name" value="TATA-box binding protein-like"/>
    <property type="match status" value="1"/>
</dbReference>
<sequence length="345" mass="40608">MEDIDAAWKEFMVSGNVETIDPKREIDYTNITVPKATDIYISTKTKIVYLNDTIDLYDAFWKMDVIKYDEECEGIIKKQVKIISHSNDELQEIKQKLSNYQYYTEYVITHLDHQQSDTNIYKDVRKLSIGISQKDLLSYRRKEKSAFYNCFVTIVRVFDESINKYKEVHVKVFNTGKIEIPGVQKDSLFSKVCNFIIKKINSITENKHYEIIDRKTETILINSNFHCGFCINRQELFNILRSKYNLNVSFDPCSYPGIQCKYDIEDHKISFMIFRTGSILIVGKCEDPIIHKVYNFLKDILHDEYQFIHEEYSSVVKPKEHKSKTRKVVIYVNESSSKSYPLTVS</sequence>
<proteinExistence type="inferred from homology"/>
<evidence type="ECO:0000313" key="4">
    <source>
        <dbReference type="EMBL" id="QHU29792.1"/>
    </source>
</evidence>
<reference evidence="4" key="1">
    <citation type="journal article" date="2020" name="Nature">
        <title>Giant virus diversity and host interactions through global metagenomics.</title>
        <authorList>
            <person name="Schulz F."/>
            <person name="Roux S."/>
            <person name="Paez-Espino D."/>
            <person name="Jungbluth S."/>
            <person name="Walsh D.A."/>
            <person name="Denef V.J."/>
            <person name="McMahon K.D."/>
            <person name="Konstantinidis K.T."/>
            <person name="Eloe-Fadrosh E.A."/>
            <person name="Kyrpides N.C."/>
            <person name="Woyke T."/>
        </authorList>
    </citation>
    <scope>NUCLEOTIDE SEQUENCE</scope>
    <source>
        <strain evidence="4">GVMAG-M-3300027810-10</strain>
    </source>
</reference>
<name>A0A6C0LKS3_9ZZZZ</name>
<dbReference type="GO" id="GO:0006352">
    <property type="term" value="P:DNA-templated transcription initiation"/>
    <property type="evidence" value="ECO:0007669"/>
    <property type="project" value="InterPro"/>
</dbReference>
<dbReference type="Gene3D" id="3.30.310.10">
    <property type="entry name" value="TATA-Binding Protein"/>
    <property type="match status" value="2"/>
</dbReference>
<comment type="similarity">
    <text evidence="1">Belongs to the TBP family.</text>
</comment>
<evidence type="ECO:0000256" key="1">
    <source>
        <dbReference type="ARBA" id="ARBA00005560"/>
    </source>
</evidence>
<evidence type="ECO:0000256" key="2">
    <source>
        <dbReference type="ARBA" id="ARBA00023125"/>
    </source>
</evidence>
<dbReference type="GO" id="GO:0003677">
    <property type="term" value="F:DNA binding"/>
    <property type="evidence" value="ECO:0007669"/>
    <property type="project" value="UniProtKB-KW"/>
</dbReference>
<dbReference type="AlphaFoldDB" id="A0A6C0LKS3"/>
<accession>A0A6C0LKS3</accession>
<dbReference type="Pfam" id="PF00352">
    <property type="entry name" value="TBP"/>
    <property type="match status" value="1"/>
</dbReference>
<keyword evidence="2" id="KW-0238">DNA-binding</keyword>
<keyword evidence="3" id="KW-0804">Transcription</keyword>
<organism evidence="4">
    <name type="scientific">viral metagenome</name>
    <dbReference type="NCBI Taxonomy" id="1070528"/>
    <lineage>
        <taxon>unclassified sequences</taxon>
        <taxon>metagenomes</taxon>
        <taxon>organismal metagenomes</taxon>
    </lineage>
</organism>
<dbReference type="EMBL" id="MN740497">
    <property type="protein sequence ID" value="QHU29792.1"/>
    <property type="molecule type" value="Genomic_DNA"/>
</dbReference>
<protein>
    <recommendedName>
        <fullName evidence="5">TATA-box binding protein</fullName>
    </recommendedName>
</protein>
<dbReference type="InterPro" id="IPR000814">
    <property type="entry name" value="TBP"/>
</dbReference>
<evidence type="ECO:0008006" key="5">
    <source>
        <dbReference type="Google" id="ProtNLM"/>
    </source>
</evidence>
<dbReference type="InterPro" id="IPR012295">
    <property type="entry name" value="TBP_dom_sf"/>
</dbReference>